<dbReference type="EMBL" id="JBHFQA010000009">
    <property type="protein sequence ID" value="KAL2093648.1"/>
    <property type="molecule type" value="Genomic_DNA"/>
</dbReference>
<dbReference type="PROSITE" id="PS51634">
    <property type="entry name" value="CRC"/>
    <property type="match status" value="1"/>
</dbReference>
<accession>A0ABD1K3Z4</accession>
<name>A0ABD1K3Z4_9TELE</name>
<dbReference type="Proteomes" id="UP001591681">
    <property type="component" value="Unassembled WGS sequence"/>
</dbReference>
<gene>
    <name evidence="5" type="ORF">ACEWY4_010960</name>
</gene>
<comment type="caution">
    <text evidence="5">The sequence shown here is derived from an EMBL/GenBank/DDBJ whole genome shotgun (WGS) entry which is preliminary data.</text>
</comment>
<dbReference type="PANTHER" id="PTHR12446:SF34">
    <property type="entry name" value="PROTEIN LIN-54 HOMOLOG"/>
    <property type="match status" value="1"/>
</dbReference>
<comment type="similarity">
    <text evidence="2">Belongs to the lin-54 family.</text>
</comment>
<dbReference type="PANTHER" id="PTHR12446">
    <property type="entry name" value="TESMIN/TSO1-RELATED"/>
    <property type="match status" value="1"/>
</dbReference>
<evidence type="ECO:0000256" key="1">
    <source>
        <dbReference type="ARBA" id="ARBA00004123"/>
    </source>
</evidence>
<dbReference type="GO" id="GO:0005634">
    <property type="term" value="C:nucleus"/>
    <property type="evidence" value="ECO:0007669"/>
    <property type="project" value="UniProtKB-SubCell"/>
</dbReference>
<dbReference type="SMART" id="SM01114">
    <property type="entry name" value="CXC"/>
    <property type="match status" value="2"/>
</dbReference>
<dbReference type="InterPro" id="IPR028307">
    <property type="entry name" value="Lin-54_fam"/>
</dbReference>
<dbReference type="Pfam" id="PF03638">
    <property type="entry name" value="TCR"/>
    <property type="match status" value="2"/>
</dbReference>
<feature type="domain" description="CRC" evidence="4">
    <location>
        <begin position="364"/>
        <end position="477"/>
    </location>
</feature>
<organism evidence="5 6">
    <name type="scientific">Coilia grayii</name>
    <name type="common">Gray's grenadier anchovy</name>
    <dbReference type="NCBI Taxonomy" id="363190"/>
    <lineage>
        <taxon>Eukaryota</taxon>
        <taxon>Metazoa</taxon>
        <taxon>Chordata</taxon>
        <taxon>Craniata</taxon>
        <taxon>Vertebrata</taxon>
        <taxon>Euteleostomi</taxon>
        <taxon>Actinopterygii</taxon>
        <taxon>Neopterygii</taxon>
        <taxon>Teleostei</taxon>
        <taxon>Clupei</taxon>
        <taxon>Clupeiformes</taxon>
        <taxon>Clupeoidei</taxon>
        <taxon>Engraulidae</taxon>
        <taxon>Coilinae</taxon>
        <taxon>Coilia</taxon>
    </lineage>
</organism>
<sequence>MDNGKDEGGIGQHEVPIECLENTYLAGSRSTHRPSAEGVSIESCREDRWLPCLSRELEYDGPNPDSGCGSFRYSCPVPYEQNPSMAQCTATTCQDFLSSPYSNPTPGLNTENCPWATEGSVHYGMMSREICDAVASITSDSTEEQVKDVFIKQEALGLRDRRDICQHGSHPLLFLSSLDPPVDSGLAVQTPNVCQVLHDANGRPQVVVVNHRSPLPMIHSVSSGGHSSTSPEPQFYTAQQGNAAELCPPCGKGKDIGHFDFMSSYPVGRMFPPSLPGSCPMSAQQYVPSLGPSPSHQVLPSSPYGPPVPPGTSFSYNIVPGAYMSQFHQSPCPLYPDNLGLNCEMQPKMIQRQLSGSHWDSKSQRKPCNCTKSQCLKLYCDCFANGEVCSNCNCINCYNNTEHETERYRAIKICLERNPEAFRPKIGNRKLGDPKGRHNKGCNCKRSGCLKNYCECYEAKIMCSSTCKCIGCRNYEESPKRKSVGWASPCMMSYEEEDREKKTRCPLACITLDVVEATCGCLLAQAEEAEKEGCTLSQAERMILEEFGQCLTQIVQSIFRSNGLSG</sequence>
<dbReference type="InterPro" id="IPR005172">
    <property type="entry name" value="CRC"/>
</dbReference>
<evidence type="ECO:0000256" key="3">
    <source>
        <dbReference type="ARBA" id="ARBA00023242"/>
    </source>
</evidence>
<dbReference type="AlphaFoldDB" id="A0ABD1K3Z4"/>
<evidence type="ECO:0000313" key="6">
    <source>
        <dbReference type="Proteomes" id="UP001591681"/>
    </source>
</evidence>
<evidence type="ECO:0000256" key="2">
    <source>
        <dbReference type="ARBA" id="ARBA00007267"/>
    </source>
</evidence>
<keyword evidence="6" id="KW-1185">Reference proteome</keyword>
<comment type="subcellular location">
    <subcellularLocation>
        <location evidence="1">Nucleus</location>
    </subcellularLocation>
</comment>
<keyword evidence="3" id="KW-0539">Nucleus</keyword>
<reference evidence="5 6" key="1">
    <citation type="submission" date="2024-09" db="EMBL/GenBank/DDBJ databases">
        <title>A chromosome-level genome assembly of Gray's grenadier anchovy, Coilia grayii.</title>
        <authorList>
            <person name="Fu Z."/>
        </authorList>
    </citation>
    <scope>NUCLEOTIDE SEQUENCE [LARGE SCALE GENOMIC DNA]</scope>
    <source>
        <strain evidence="5">G4</strain>
        <tissue evidence="5">Muscle</tissue>
    </source>
</reference>
<evidence type="ECO:0000313" key="5">
    <source>
        <dbReference type="EMBL" id="KAL2093648.1"/>
    </source>
</evidence>
<proteinExistence type="inferred from homology"/>
<protein>
    <recommendedName>
        <fullName evidence="4">CRC domain-containing protein</fullName>
    </recommendedName>
</protein>
<dbReference type="InterPro" id="IPR033467">
    <property type="entry name" value="Tesmin/TSO1-like_CXC"/>
</dbReference>
<evidence type="ECO:0000259" key="4">
    <source>
        <dbReference type="PROSITE" id="PS51634"/>
    </source>
</evidence>